<accession>A0A537KR50</accession>
<proteinExistence type="predicted"/>
<evidence type="ECO:0000313" key="3">
    <source>
        <dbReference type="Proteomes" id="UP000319353"/>
    </source>
</evidence>
<sequence length="138" mass="14716">MNIPSLSFCILGSAALAWACGAGTGATATGRPAPSRSRNSNIITADELSRVSATSLDEAVRTLRPTWLRNSPSTIRPDAEGTVVVYQDRVRLGGPESLRQINPIQVKEVRYYAPSEAEARFGPGHLHGAIEVTSITGR</sequence>
<comment type="caution">
    <text evidence="2">The sequence shown here is derived from an EMBL/GenBank/DDBJ whole genome shotgun (WGS) entry which is preliminary data.</text>
</comment>
<name>A0A537KR50_9BACT</name>
<evidence type="ECO:0000256" key="1">
    <source>
        <dbReference type="SAM" id="SignalP"/>
    </source>
</evidence>
<feature type="signal peptide" evidence="1">
    <location>
        <begin position="1"/>
        <end position="19"/>
    </location>
</feature>
<dbReference type="Proteomes" id="UP000319353">
    <property type="component" value="Unassembled WGS sequence"/>
</dbReference>
<keyword evidence="1" id="KW-0732">Signal</keyword>
<evidence type="ECO:0008006" key="4">
    <source>
        <dbReference type="Google" id="ProtNLM"/>
    </source>
</evidence>
<organism evidence="2 3">
    <name type="scientific">Candidatus Segetimicrobium genomatis</name>
    <dbReference type="NCBI Taxonomy" id="2569760"/>
    <lineage>
        <taxon>Bacteria</taxon>
        <taxon>Bacillati</taxon>
        <taxon>Candidatus Sysuimicrobiota</taxon>
        <taxon>Candidatus Sysuimicrobiia</taxon>
        <taxon>Candidatus Sysuimicrobiales</taxon>
        <taxon>Candidatus Segetimicrobiaceae</taxon>
        <taxon>Candidatus Segetimicrobium</taxon>
    </lineage>
</organism>
<reference evidence="2 3" key="1">
    <citation type="journal article" date="2019" name="Nat. Microbiol.">
        <title>Mediterranean grassland soil C-N compound turnover is dependent on rainfall and depth, and is mediated by genomically divergent microorganisms.</title>
        <authorList>
            <person name="Diamond S."/>
            <person name="Andeer P.F."/>
            <person name="Li Z."/>
            <person name="Crits-Christoph A."/>
            <person name="Burstein D."/>
            <person name="Anantharaman K."/>
            <person name="Lane K.R."/>
            <person name="Thomas B.C."/>
            <person name="Pan C."/>
            <person name="Northen T.R."/>
            <person name="Banfield J.F."/>
        </authorList>
    </citation>
    <scope>NUCLEOTIDE SEQUENCE [LARGE SCALE GENOMIC DNA]</scope>
    <source>
        <strain evidence="2">NP_4</strain>
    </source>
</reference>
<dbReference type="AlphaFoldDB" id="A0A537KR50"/>
<evidence type="ECO:0000313" key="2">
    <source>
        <dbReference type="EMBL" id="TMI98223.1"/>
    </source>
</evidence>
<gene>
    <name evidence="2" type="ORF">E6H01_12590</name>
</gene>
<protein>
    <recommendedName>
        <fullName evidence="4">Plug domain-containing protein</fullName>
    </recommendedName>
</protein>
<dbReference type="EMBL" id="VBAL01000178">
    <property type="protein sequence ID" value="TMI98223.1"/>
    <property type="molecule type" value="Genomic_DNA"/>
</dbReference>
<feature type="chain" id="PRO_5021879610" description="Plug domain-containing protein" evidence="1">
    <location>
        <begin position="20"/>
        <end position="138"/>
    </location>
</feature>